<dbReference type="Pfam" id="PF04143">
    <property type="entry name" value="Sulf_transp"/>
    <property type="match status" value="1"/>
</dbReference>
<evidence type="ECO:0000256" key="3">
    <source>
        <dbReference type="ARBA" id="ARBA00022475"/>
    </source>
</evidence>
<comment type="caution">
    <text evidence="10">The sequence shown here is derived from an EMBL/GenBank/DDBJ whole genome shotgun (WGS) entry which is preliminary data.</text>
</comment>
<feature type="transmembrane region" description="Helical" evidence="9">
    <location>
        <begin position="16"/>
        <end position="35"/>
    </location>
</feature>
<keyword evidence="11" id="KW-1185">Reference proteome</keyword>
<comment type="subcellular location">
    <subcellularLocation>
        <location evidence="1">Cell inner membrane</location>
        <topology evidence="1">Multi-pass membrane protein</topology>
    </subcellularLocation>
</comment>
<evidence type="ECO:0000256" key="5">
    <source>
        <dbReference type="ARBA" id="ARBA00022692"/>
    </source>
</evidence>
<feature type="transmembrane region" description="Helical" evidence="9">
    <location>
        <begin position="340"/>
        <end position="361"/>
    </location>
</feature>
<dbReference type="OrthoDB" id="9794165at2"/>
<feature type="transmembrane region" description="Helical" evidence="9">
    <location>
        <begin position="234"/>
        <end position="252"/>
    </location>
</feature>
<feature type="transmembrane region" description="Helical" evidence="9">
    <location>
        <begin position="41"/>
        <end position="62"/>
    </location>
</feature>
<proteinExistence type="inferred from homology"/>
<dbReference type="PANTHER" id="PTHR30574:SF1">
    <property type="entry name" value="SULPHUR TRANSPORT DOMAIN-CONTAINING PROTEIN"/>
    <property type="match status" value="1"/>
</dbReference>
<accession>A0A3P1SRC9</accession>
<keyword evidence="6 9" id="KW-1133">Transmembrane helix</keyword>
<feature type="transmembrane region" description="Helical" evidence="9">
    <location>
        <begin position="185"/>
        <end position="208"/>
    </location>
</feature>
<name>A0A3P1SRC9_9GAMM</name>
<evidence type="ECO:0000256" key="7">
    <source>
        <dbReference type="ARBA" id="ARBA00023136"/>
    </source>
</evidence>
<dbReference type="InterPro" id="IPR007272">
    <property type="entry name" value="Sulf_transp_TsuA/YedE"/>
</dbReference>
<dbReference type="Proteomes" id="UP000267535">
    <property type="component" value="Unassembled WGS sequence"/>
</dbReference>
<comment type="similarity">
    <text evidence="8">Belongs to the TsuA/YedE (TC 9.B.102) family.</text>
</comment>
<organism evidence="10 11">
    <name type="scientific">Amphritea balenae</name>
    <dbReference type="NCBI Taxonomy" id="452629"/>
    <lineage>
        <taxon>Bacteria</taxon>
        <taxon>Pseudomonadati</taxon>
        <taxon>Pseudomonadota</taxon>
        <taxon>Gammaproteobacteria</taxon>
        <taxon>Oceanospirillales</taxon>
        <taxon>Oceanospirillaceae</taxon>
        <taxon>Amphritea</taxon>
    </lineage>
</organism>
<keyword evidence="7 9" id="KW-0472">Membrane</keyword>
<dbReference type="PANTHER" id="PTHR30574">
    <property type="entry name" value="INNER MEMBRANE PROTEIN YEDE"/>
    <property type="match status" value="1"/>
</dbReference>
<feature type="transmembrane region" description="Helical" evidence="9">
    <location>
        <begin position="83"/>
        <end position="101"/>
    </location>
</feature>
<evidence type="ECO:0000313" key="10">
    <source>
        <dbReference type="EMBL" id="RRC99733.1"/>
    </source>
</evidence>
<feature type="transmembrane region" description="Helical" evidence="9">
    <location>
        <begin position="310"/>
        <end position="328"/>
    </location>
</feature>
<evidence type="ECO:0000256" key="2">
    <source>
        <dbReference type="ARBA" id="ARBA00022448"/>
    </source>
</evidence>
<dbReference type="GO" id="GO:0005886">
    <property type="term" value="C:plasma membrane"/>
    <property type="evidence" value="ECO:0007669"/>
    <property type="project" value="UniProtKB-SubCell"/>
</dbReference>
<keyword evidence="4" id="KW-0997">Cell inner membrane</keyword>
<protein>
    <submittedName>
        <fullName evidence="10">YeeE/YedE family protein</fullName>
    </submittedName>
</protein>
<evidence type="ECO:0000256" key="9">
    <source>
        <dbReference type="SAM" id="Phobius"/>
    </source>
</evidence>
<feature type="transmembrane region" description="Helical" evidence="9">
    <location>
        <begin position="367"/>
        <end position="392"/>
    </location>
</feature>
<keyword evidence="5 9" id="KW-0812">Transmembrane</keyword>
<evidence type="ECO:0000256" key="1">
    <source>
        <dbReference type="ARBA" id="ARBA00004429"/>
    </source>
</evidence>
<feature type="transmembrane region" description="Helical" evidence="9">
    <location>
        <begin position="147"/>
        <end position="165"/>
    </location>
</feature>
<keyword evidence="3" id="KW-1003">Cell membrane</keyword>
<evidence type="ECO:0000256" key="4">
    <source>
        <dbReference type="ARBA" id="ARBA00022519"/>
    </source>
</evidence>
<evidence type="ECO:0000313" key="11">
    <source>
        <dbReference type="Proteomes" id="UP000267535"/>
    </source>
</evidence>
<evidence type="ECO:0000256" key="8">
    <source>
        <dbReference type="ARBA" id="ARBA00035655"/>
    </source>
</evidence>
<keyword evidence="2" id="KW-0813">Transport</keyword>
<dbReference type="AlphaFoldDB" id="A0A3P1SRC9"/>
<dbReference type="RefSeq" id="WP_124925923.1">
    <property type="nucleotide sequence ID" value="NZ_BMOH01000006.1"/>
</dbReference>
<feature type="transmembrane region" description="Helical" evidence="9">
    <location>
        <begin position="113"/>
        <end position="135"/>
    </location>
</feature>
<gene>
    <name evidence="10" type="ORF">EHS89_09605</name>
</gene>
<evidence type="ECO:0000256" key="6">
    <source>
        <dbReference type="ARBA" id="ARBA00022989"/>
    </source>
</evidence>
<sequence length="412" mass="44453">MNHTETLPLTARFNRLRNISLALLLLLTGALYLIQESGSHQALLLIIGALLGLSLFHASFGFTTAWRSLITNRRGRGIRAQMIMLSVAVCLFFPALASGTLMGNDIAGYTRPLGWSVVFGAFIFGIGMQLGNGCASGNLYHVGGGQLRAIPSMIGFMAGGLWATADYEWWTTLPQLAPVAMIETLGSSLAIVINLACFAAIAGLSLWLEKRRHGSVEKDLVQPFSLSRLLQGPWPYIWGGIALAGLNFIVLAETGRPWSVAVAYPLWGAKAYLWLEQSFSLGLEFDLDFWAYWLQPGRETALSEPLLNDAVSVMNIGIILGAFLAAALAGKFSWQWKMPLLHWLAAALGGVMLGYGATISFGCNIGAYFGGIVSGSLHGWLWLIAAFAGTVLGTRIRPLFRLPNEKSAAGQC</sequence>
<dbReference type="EMBL" id="RQXV01000004">
    <property type="protein sequence ID" value="RRC99733.1"/>
    <property type="molecule type" value="Genomic_DNA"/>
</dbReference>
<reference evidence="10 11" key="1">
    <citation type="submission" date="2018-11" db="EMBL/GenBank/DDBJ databases">
        <title>The draft genome sequence of Amphritea balenae JAMM 1525T.</title>
        <authorList>
            <person name="Fang Z."/>
            <person name="Zhang Y."/>
            <person name="Han X."/>
        </authorList>
    </citation>
    <scope>NUCLEOTIDE SEQUENCE [LARGE SCALE GENOMIC DNA]</scope>
    <source>
        <strain evidence="10 11">JAMM 1525</strain>
    </source>
</reference>